<keyword evidence="9" id="KW-0832">Ubl conjugation</keyword>
<keyword evidence="8" id="KW-0067">ATP-binding</keyword>
<evidence type="ECO:0000256" key="19">
    <source>
        <dbReference type="SAM" id="MobiDB-lite"/>
    </source>
</evidence>
<keyword evidence="10" id="KW-1015">Disulfide bond</keyword>
<evidence type="ECO:0000256" key="13">
    <source>
        <dbReference type="ARBA" id="ARBA00040433"/>
    </source>
</evidence>
<protein>
    <recommendedName>
        <fullName evidence="13">Eukaryotic translation initiation factor 2-alpha kinase 1</fullName>
        <ecNumber evidence="1">2.7.11.1</ecNumber>
    </recommendedName>
    <alternativeName>
        <fullName evidence="15">Heme-regulated eukaryotic initiation factor eIF-2-alpha kinase</fullName>
    </alternativeName>
    <alternativeName>
        <fullName evidence="14">Hemin-sensitive initiation factor 2-alpha kinase</fullName>
    </alternativeName>
</protein>
<sequence>MDPPVPKLSMDTVSTLDASDTGQQGQLVRREAFGLVPHRRIPHYLLLESVLEQLCGFYESDDSRRKELYEGVRRQLRRLKLLDPTPELQELCSVRVKFRHAFSCLIQNVRKDIQGHVPSESLDCIPGPTLDLTLRLDDVVYHQKRYEYDFEEIEKIAEGGFGIVCKARRRTDRQIYAVKKIPFKYCNTKVLKQVLREVELLAQLCHPNIVAYKSAWIENVTDFMTKLHSADFDSFQSTVPISSGNGDTSSLPYTFESSTFQAKEPKECQKQCSNSTSHEDCDSYASERCVSLEEPSKETVDIVCDSASVRRWKHSHQSSKSEGELIKSVDADRVHGRKTSSVVSGVSIVVTPQEHIFSLLRSSDVGGMLYIQMELCSKNLADWLAARNQRLADPESAESSISIIPEAMSIFKQILSGVEYVHSKGFIHRDIKPQNIMFGLEGSLVKLGDFGLATRTNQQESSTRQFPWASQSGHTQVEGTSLYAAPEQRQQASYDSKVDIYSLGLVLTELLCPFSTGHERITELNELREGNLPSALQAHSEDVGNTILAMCKSNPKERPSANELLISPLFIDKDKMIKELRAQLKEKDERLSSMAYELSLVKSTLEKVKVELKWYQDNSGIPMFSHNQS</sequence>
<dbReference type="Pfam" id="PF00069">
    <property type="entry name" value="Pkinase"/>
    <property type="match status" value="2"/>
</dbReference>
<feature type="compositionally biased region" description="Polar residues" evidence="19">
    <location>
        <begin position="11"/>
        <end position="23"/>
    </location>
</feature>
<dbReference type="Gene3D" id="3.30.200.20">
    <property type="entry name" value="Phosphorylase Kinase, domain 1"/>
    <property type="match status" value="1"/>
</dbReference>
<dbReference type="GO" id="GO:0005737">
    <property type="term" value="C:cytoplasm"/>
    <property type="evidence" value="ECO:0007669"/>
    <property type="project" value="TreeGrafter"/>
</dbReference>
<evidence type="ECO:0000256" key="15">
    <source>
        <dbReference type="ARBA" id="ARBA00042914"/>
    </source>
</evidence>
<keyword evidence="6" id="KW-0547">Nucleotide-binding</keyword>
<comment type="catalytic activity">
    <reaction evidence="18">
        <text>L-seryl-[protein] + ATP = O-phospho-L-seryl-[protein] + ADP + H(+)</text>
        <dbReference type="Rhea" id="RHEA:17989"/>
        <dbReference type="Rhea" id="RHEA-COMP:9863"/>
        <dbReference type="Rhea" id="RHEA-COMP:11604"/>
        <dbReference type="ChEBI" id="CHEBI:15378"/>
        <dbReference type="ChEBI" id="CHEBI:29999"/>
        <dbReference type="ChEBI" id="CHEBI:30616"/>
        <dbReference type="ChEBI" id="CHEBI:83421"/>
        <dbReference type="ChEBI" id="CHEBI:456216"/>
        <dbReference type="EC" id="2.7.11.1"/>
    </reaction>
    <physiologicalReaction direction="left-to-right" evidence="18">
        <dbReference type="Rhea" id="RHEA:17990"/>
    </physiologicalReaction>
</comment>
<dbReference type="Gene3D" id="1.10.510.10">
    <property type="entry name" value="Transferase(Phosphotransferase) domain 1"/>
    <property type="match status" value="1"/>
</dbReference>
<evidence type="ECO:0000256" key="8">
    <source>
        <dbReference type="ARBA" id="ARBA00022840"/>
    </source>
</evidence>
<evidence type="ECO:0000256" key="2">
    <source>
        <dbReference type="ARBA" id="ARBA00022527"/>
    </source>
</evidence>
<evidence type="ECO:0000256" key="4">
    <source>
        <dbReference type="ARBA" id="ARBA00022679"/>
    </source>
</evidence>
<feature type="region of interest" description="Disordered" evidence="19">
    <location>
        <begin position="1"/>
        <end position="23"/>
    </location>
</feature>
<dbReference type="SMART" id="SM00220">
    <property type="entry name" value="S_TKc"/>
    <property type="match status" value="1"/>
</dbReference>
<evidence type="ECO:0000256" key="5">
    <source>
        <dbReference type="ARBA" id="ARBA00022737"/>
    </source>
</evidence>
<dbReference type="OrthoDB" id="6434949at2759"/>
<evidence type="ECO:0000256" key="10">
    <source>
        <dbReference type="ARBA" id="ARBA00023157"/>
    </source>
</evidence>
<proteinExistence type="inferred from homology"/>
<dbReference type="PROSITE" id="PS00108">
    <property type="entry name" value="PROTEIN_KINASE_ST"/>
    <property type="match status" value="1"/>
</dbReference>
<evidence type="ECO:0000256" key="17">
    <source>
        <dbReference type="ARBA" id="ARBA00048659"/>
    </source>
</evidence>
<evidence type="ECO:0000259" key="20">
    <source>
        <dbReference type="PROSITE" id="PS50011"/>
    </source>
</evidence>
<evidence type="ECO:0000256" key="11">
    <source>
        <dbReference type="ARBA" id="ARBA00023193"/>
    </source>
</evidence>
<keyword evidence="7 21" id="KW-0418">Kinase</keyword>
<keyword evidence="21" id="KW-0648">Protein biosynthesis</keyword>
<feature type="domain" description="Protein kinase" evidence="20">
    <location>
        <begin position="150"/>
        <end position="570"/>
    </location>
</feature>
<evidence type="ECO:0000256" key="6">
    <source>
        <dbReference type="ARBA" id="ARBA00022741"/>
    </source>
</evidence>
<evidence type="ECO:0000313" key="21">
    <source>
        <dbReference type="EMBL" id="NOV40221.1"/>
    </source>
</evidence>
<dbReference type="SUPFAM" id="SSF56112">
    <property type="entry name" value="Protein kinase-like (PK-like)"/>
    <property type="match status" value="1"/>
</dbReference>
<dbReference type="GO" id="GO:0004694">
    <property type="term" value="F:eukaryotic translation initiation factor 2alpha kinase activity"/>
    <property type="evidence" value="ECO:0007669"/>
    <property type="project" value="TreeGrafter"/>
</dbReference>
<dbReference type="GO" id="GO:0017148">
    <property type="term" value="P:negative regulation of translation"/>
    <property type="evidence" value="ECO:0007669"/>
    <property type="project" value="UniProtKB-KW"/>
</dbReference>
<evidence type="ECO:0000256" key="16">
    <source>
        <dbReference type="ARBA" id="ARBA00046654"/>
    </source>
</evidence>
<organism evidence="21">
    <name type="scientific">Rhipicephalus microplus</name>
    <name type="common">Cattle tick</name>
    <name type="synonym">Boophilus microplus</name>
    <dbReference type="NCBI Taxonomy" id="6941"/>
    <lineage>
        <taxon>Eukaryota</taxon>
        <taxon>Metazoa</taxon>
        <taxon>Ecdysozoa</taxon>
        <taxon>Arthropoda</taxon>
        <taxon>Chelicerata</taxon>
        <taxon>Arachnida</taxon>
        <taxon>Acari</taxon>
        <taxon>Parasitiformes</taxon>
        <taxon>Ixodida</taxon>
        <taxon>Ixodoidea</taxon>
        <taxon>Ixodidae</taxon>
        <taxon>Rhipicephalinae</taxon>
        <taxon>Rhipicephalus</taxon>
        <taxon>Boophilus</taxon>
    </lineage>
</organism>
<dbReference type="Pfam" id="PF22949">
    <property type="entry name" value="HRI2_3H"/>
    <property type="match status" value="1"/>
</dbReference>
<comment type="similarity">
    <text evidence="12">Belongs to the protein kinase superfamily. Ser/Thr protein kinase family. GCN2 subfamily.</text>
</comment>
<dbReference type="InterPro" id="IPR054521">
    <property type="entry name" value="HRI2_3H"/>
</dbReference>
<reference evidence="21" key="1">
    <citation type="submission" date="2019-09" db="EMBL/GenBank/DDBJ databases">
        <title>Organ-specific transcriptomic study of the physiology of the cattle tick, Rhipicephalus microplus.</title>
        <authorList>
            <person name="Tirloni L."/>
            <person name="Braz G."/>
            <person name="Gandara A.C.P."/>
            <person name="Sabadin G.A."/>
            <person name="da Silva R.M."/>
            <person name="Guizzo M.G."/>
            <person name="Machado J.A."/>
            <person name="Costa E.P."/>
            <person name="Gomes H.F."/>
            <person name="Moraes J."/>
            <person name="Mota M.B.S."/>
            <person name="Mesquita R.D."/>
            <person name="Alvarenga P.H."/>
            <person name="Alves F."/>
            <person name="Seixas A."/>
            <person name="da Fonseca R.N."/>
            <person name="Fogaca A."/>
            <person name="Logullo C."/>
            <person name="Tanaka A."/>
            <person name="Daffre S."/>
            <person name="Termignoni C."/>
            <person name="Vaz I.S.Jr."/>
            <person name="Oliveira P.L."/>
            <person name="Ribeiro J.M."/>
        </authorList>
    </citation>
    <scope>NUCLEOTIDE SEQUENCE</scope>
    <source>
        <strain evidence="21">Porto Alegre</strain>
    </source>
</reference>
<dbReference type="EMBL" id="GHWJ01007484">
    <property type="protein sequence ID" value="NOV40221.1"/>
    <property type="molecule type" value="Transcribed_RNA"/>
</dbReference>
<comment type="subunit">
    <text evidence="16">Synthesized in an inactive form that binds to the N-terminal domain of CDC37. Has to be associated with a multiprotein complex containing Hsp90, CDC37 and PPP5C for maturation and activation by autophosphorylation. The phosphatase PPP5C modulates this activation. Homodimer; homodimerizes in presence of heme, forming a disulfide-linked inactive homodimer. Interacts with DELE1; binds both to full-length DELE1 and processed form of DELE1 (S-DELE1) in response to stress, leading to activate its protein kinase activity and trigger the integrated stress response (ISR).</text>
</comment>
<evidence type="ECO:0000256" key="12">
    <source>
        <dbReference type="ARBA" id="ARBA00037982"/>
    </source>
</evidence>
<evidence type="ECO:0000256" key="3">
    <source>
        <dbReference type="ARBA" id="ARBA00022553"/>
    </source>
</evidence>
<dbReference type="InterPro" id="IPR050339">
    <property type="entry name" value="CC_SR_Kinase"/>
</dbReference>
<dbReference type="GO" id="GO:0005634">
    <property type="term" value="C:nucleus"/>
    <property type="evidence" value="ECO:0007669"/>
    <property type="project" value="TreeGrafter"/>
</dbReference>
<evidence type="ECO:0000256" key="9">
    <source>
        <dbReference type="ARBA" id="ARBA00022843"/>
    </source>
</evidence>
<evidence type="ECO:0000256" key="7">
    <source>
        <dbReference type="ARBA" id="ARBA00022777"/>
    </source>
</evidence>
<dbReference type="PANTHER" id="PTHR11042:SF160">
    <property type="entry name" value="EUKARYOTIC TRANSLATION INITIATION FACTOR 2-ALPHA KINASE 1"/>
    <property type="match status" value="1"/>
</dbReference>
<dbReference type="GO" id="GO:0003743">
    <property type="term" value="F:translation initiation factor activity"/>
    <property type="evidence" value="ECO:0007669"/>
    <property type="project" value="UniProtKB-KW"/>
</dbReference>
<keyword evidence="4" id="KW-0808">Transferase</keyword>
<dbReference type="PROSITE" id="PS50011">
    <property type="entry name" value="PROTEIN_KINASE_DOM"/>
    <property type="match status" value="1"/>
</dbReference>
<keyword evidence="21" id="KW-0396">Initiation factor</keyword>
<evidence type="ECO:0000256" key="14">
    <source>
        <dbReference type="ARBA" id="ARBA00042456"/>
    </source>
</evidence>
<dbReference type="AlphaFoldDB" id="A0A6M2D464"/>
<comment type="catalytic activity">
    <reaction evidence="17">
        <text>L-threonyl-[protein] + ATP = O-phospho-L-threonyl-[protein] + ADP + H(+)</text>
        <dbReference type="Rhea" id="RHEA:46608"/>
        <dbReference type="Rhea" id="RHEA-COMP:11060"/>
        <dbReference type="Rhea" id="RHEA-COMP:11605"/>
        <dbReference type="ChEBI" id="CHEBI:15378"/>
        <dbReference type="ChEBI" id="CHEBI:30013"/>
        <dbReference type="ChEBI" id="CHEBI:30616"/>
        <dbReference type="ChEBI" id="CHEBI:61977"/>
        <dbReference type="ChEBI" id="CHEBI:456216"/>
        <dbReference type="EC" id="2.7.11.1"/>
    </reaction>
    <physiologicalReaction direction="left-to-right" evidence="17">
        <dbReference type="Rhea" id="RHEA:46609"/>
    </physiologicalReaction>
</comment>
<keyword evidence="11" id="KW-0652">Protein synthesis inhibitor</keyword>
<dbReference type="GO" id="GO:0005524">
    <property type="term" value="F:ATP binding"/>
    <property type="evidence" value="ECO:0007669"/>
    <property type="project" value="UniProtKB-KW"/>
</dbReference>
<dbReference type="InterPro" id="IPR008271">
    <property type="entry name" value="Ser/Thr_kinase_AS"/>
</dbReference>
<dbReference type="InterPro" id="IPR011009">
    <property type="entry name" value="Kinase-like_dom_sf"/>
</dbReference>
<keyword evidence="5" id="KW-0677">Repeat</keyword>
<dbReference type="InterPro" id="IPR000719">
    <property type="entry name" value="Prot_kinase_dom"/>
</dbReference>
<keyword evidence="3" id="KW-0597">Phosphoprotein</keyword>
<keyword evidence="2" id="KW-0723">Serine/threonine-protein kinase</keyword>
<dbReference type="EC" id="2.7.11.1" evidence="1"/>
<accession>A0A6M2D464</accession>
<dbReference type="VEuPathDB" id="VectorBase:LOC119176270"/>
<evidence type="ECO:0000256" key="1">
    <source>
        <dbReference type="ARBA" id="ARBA00012513"/>
    </source>
</evidence>
<name>A0A6M2D464_RHIMP</name>
<evidence type="ECO:0000256" key="18">
    <source>
        <dbReference type="ARBA" id="ARBA00048977"/>
    </source>
</evidence>
<dbReference type="PANTHER" id="PTHR11042">
    <property type="entry name" value="EUKARYOTIC TRANSLATION INITIATION FACTOR 2-ALPHA KINASE EIF2-ALPHA KINASE -RELATED"/>
    <property type="match status" value="1"/>
</dbReference>